<dbReference type="EMBL" id="CP107567">
    <property type="protein sequence ID" value="UYQ64410.1"/>
    <property type="molecule type" value="Genomic_DNA"/>
</dbReference>
<dbReference type="Proteomes" id="UP001163878">
    <property type="component" value="Chromosome"/>
</dbReference>
<proteinExistence type="predicted"/>
<evidence type="ECO:0000313" key="2">
    <source>
        <dbReference type="EMBL" id="UYQ64410.1"/>
    </source>
</evidence>
<name>A0ABY6IE02_STRPE</name>
<sequence>MRKTVTTAIAAATIFGSMGMLAPTAVAAAPAERQSVTARAADCVKVVRWYSKRFDRMVEVENKCSRKACFSVTVAARRDPEFAIGANKKQSFRYSGTLWTKGTGIKNIGC</sequence>
<organism evidence="2 3">
    <name type="scientific">Streptomyces peucetius</name>
    <dbReference type="NCBI Taxonomy" id="1950"/>
    <lineage>
        <taxon>Bacteria</taxon>
        <taxon>Bacillati</taxon>
        <taxon>Actinomycetota</taxon>
        <taxon>Actinomycetes</taxon>
        <taxon>Kitasatosporales</taxon>
        <taxon>Streptomycetaceae</taxon>
        <taxon>Streptomyces</taxon>
    </lineage>
</organism>
<accession>A0ABY6IE02</accession>
<gene>
    <name evidence="2" type="ORF">OGH68_25040</name>
</gene>
<dbReference type="RefSeq" id="WP_264247211.1">
    <property type="nucleotide sequence ID" value="NZ_CP107567.1"/>
</dbReference>
<keyword evidence="1" id="KW-0732">Signal</keyword>
<evidence type="ECO:0000256" key="1">
    <source>
        <dbReference type="SAM" id="SignalP"/>
    </source>
</evidence>
<feature type="chain" id="PRO_5045622418" evidence="1">
    <location>
        <begin position="29"/>
        <end position="110"/>
    </location>
</feature>
<feature type="signal peptide" evidence="1">
    <location>
        <begin position="1"/>
        <end position="28"/>
    </location>
</feature>
<keyword evidence="3" id="KW-1185">Reference proteome</keyword>
<evidence type="ECO:0000313" key="3">
    <source>
        <dbReference type="Proteomes" id="UP001163878"/>
    </source>
</evidence>
<reference evidence="2" key="1">
    <citation type="submission" date="2022-10" db="EMBL/GenBank/DDBJ databases">
        <title>Cytochrome P450 Catalyzes Benzene Ring Formation in the Biosynthesis of Trialkyl-Substituted Aromatic Polyketides.</title>
        <authorList>
            <person name="Zhao E."/>
            <person name="Ge H."/>
        </authorList>
    </citation>
    <scope>NUCLEOTIDE SEQUENCE</scope>
    <source>
        <strain evidence="2">NA0869</strain>
    </source>
</reference>
<protein>
    <submittedName>
        <fullName evidence="2">Uncharacterized protein</fullName>
    </submittedName>
</protein>